<evidence type="ECO:0000256" key="9">
    <source>
        <dbReference type="ARBA" id="ARBA00047899"/>
    </source>
</evidence>
<dbReference type="InterPro" id="IPR000719">
    <property type="entry name" value="Prot_kinase_dom"/>
</dbReference>
<evidence type="ECO:0000313" key="13">
    <source>
        <dbReference type="Proteomes" id="UP001235939"/>
    </source>
</evidence>
<evidence type="ECO:0000256" key="3">
    <source>
        <dbReference type="ARBA" id="ARBA00022527"/>
    </source>
</evidence>
<dbReference type="InterPro" id="IPR008271">
    <property type="entry name" value="Ser/Thr_kinase_AS"/>
</dbReference>
<dbReference type="InterPro" id="IPR011009">
    <property type="entry name" value="Kinase-like_dom_sf"/>
</dbReference>
<dbReference type="SUPFAM" id="SSF56112">
    <property type="entry name" value="Protein kinase-like (PK-like)"/>
    <property type="match status" value="1"/>
</dbReference>
<name>A0ABY6KJ87_9ARAC</name>
<keyword evidence="6" id="KW-0418">Kinase</keyword>
<evidence type="ECO:0000256" key="10">
    <source>
        <dbReference type="ARBA" id="ARBA00048679"/>
    </source>
</evidence>
<dbReference type="EMBL" id="CP092867">
    <property type="protein sequence ID" value="UYV67670.1"/>
    <property type="molecule type" value="Genomic_DNA"/>
</dbReference>
<evidence type="ECO:0000256" key="7">
    <source>
        <dbReference type="ARBA" id="ARBA00022840"/>
    </source>
</evidence>
<comment type="catalytic activity">
    <reaction evidence="9">
        <text>L-threonyl-[protein] + ATP = O-phospho-L-threonyl-[protein] + ADP + H(+)</text>
        <dbReference type="Rhea" id="RHEA:46608"/>
        <dbReference type="Rhea" id="RHEA-COMP:11060"/>
        <dbReference type="Rhea" id="RHEA-COMP:11605"/>
        <dbReference type="ChEBI" id="CHEBI:15378"/>
        <dbReference type="ChEBI" id="CHEBI:30013"/>
        <dbReference type="ChEBI" id="CHEBI:30616"/>
        <dbReference type="ChEBI" id="CHEBI:61977"/>
        <dbReference type="ChEBI" id="CHEBI:456216"/>
        <dbReference type="EC" id="2.7.11.1"/>
    </reaction>
</comment>
<keyword evidence="3" id="KW-0723">Serine/threonine-protein kinase</keyword>
<dbReference type="InterPro" id="IPR050236">
    <property type="entry name" value="Ser_Thr_kinase_AGC"/>
</dbReference>
<proteinExistence type="predicted"/>
<evidence type="ECO:0000256" key="8">
    <source>
        <dbReference type="ARBA" id="ARBA00033099"/>
    </source>
</evidence>
<gene>
    <name evidence="12" type="ORF">LAZ67_5001530</name>
</gene>
<sequence length="88" mass="9778">MATALDTNSARFYISEAIAGVSYLHAHGIVHRDLKPENLLISRDGHIKSSEDRICGTPGYIAPETILYRCSWYCAPGLEARESTNLLR</sequence>
<keyword evidence="5" id="KW-0547">Nucleotide-binding</keyword>
<evidence type="ECO:0000256" key="5">
    <source>
        <dbReference type="ARBA" id="ARBA00022741"/>
    </source>
</evidence>
<dbReference type="Proteomes" id="UP001235939">
    <property type="component" value="Chromosome 05"/>
</dbReference>
<keyword evidence="13" id="KW-1185">Reference proteome</keyword>
<evidence type="ECO:0000256" key="1">
    <source>
        <dbReference type="ARBA" id="ARBA00012513"/>
    </source>
</evidence>
<protein>
    <recommendedName>
        <fullName evidence="2">Serine/threonine-protein kinase greatwall</fullName>
        <ecNumber evidence="1">2.7.11.1</ecNumber>
    </recommendedName>
    <alternativeName>
        <fullName evidence="8">Microtubule-associated serine/threonine-protein kinase-like</fullName>
    </alternativeName>
</protein>
<keyword evidence="4" id="KW-0808">Transferase</keyword>
<dbReference type="Gene3D" id="1.10.510.10">
    <property type="entry name" value="Transferase(Phosphotransferase) domain 1"/>
    <property type="match status" value="1"/>
</dbReference>
<evidence type="ECO:0000256" key="6">
    <source>
        <dbReference type="ARBA" id="ARBA00022777"/>
    </source>
</evidence>
<dbReference type="PANTHER" id="PTHR24356">
    <property type="entry name" value="SERINE/THREONINE-PROTEIN KINASE"/>
    <property type="match status" value="1"/>
</dbReference>
<evidence type="ECO:0000313" key="12">
    <source>
        <dbReference type="EMBL" id="UYV67670.1"/>
    </source>
</evidence>
<organism evidence="12 13">
    <name type="scientific">Cordylochernes scorpioides</name>
    <dbReference type="NCBI Taxonomy" id="51811"/>
    <lineage>
        <taxon>Eukaryota</taxon>
        <taxon>Metazoa</taxon>
        <taxon>Ecdysozoa</taxon>
        <taxon>Arthropoda</taxon>
        <taxon>Chelicerata</taxon>
        <taxon>Arachnida</taxon>
        <taxon>Pseudoscorpiones</taxon>
        <taxon>Cheliferoidea</taxon>
        <taxon>Chernetidae</taxon>
        <taxon>Cordylochernes</taxon>
    </lineage>
</organism>
<reference evidence="12 13" key="1">
    <citation type="submission" date="2022-01" db="EMBL/GenBank/DDBJ databases">
        <title>A chromosomal length assembly of Cordylochernes scorpioides.</title>
        <authorList>
            <person name="Zeh D."/>
            <person name="Zeh J."/>
        </authorList>
    </citation>
    <scope>NUCLEOTIDE SEQUENCE [LARGE SCALE GENOMIC DNA]</scope>
    <source>
        <strain evidence="12">IN4F17</strain>
        <tissue evidence="12">Whole Body</tissue>
    </source>
</reference>
<dbReference type="EC" id="2.7.11.1" evidence="1"/>
<dbReference type="Pfam" id="PF00069">
    <property type="entry name" value="Pkinase"/>
    <property type="match status" value="1"/>
</dbReference>
<evidence type="ECO:0000256" key="2">
    <source>
        <dbReference type="ARBA" id="ARBA00022148"/>
    </source>
</evidence>
<keyword evidence="7" id="KW-0067">ATP-binding</keyword>
<evidence type="ECO:0000259" key="11">
    <source>
        <dbReference type="PROSITE" id="PS50011"/>
    </source>
</evidence>
<dbReference type="PROSITE" id="PS50011">
    <property type="entry name" value="PROTEIN_KINASE_DOM"/>
    <property type="match status" value="1"/>
</dbReference>
<accession>A0ABY6KJ87</accession>
<dbReference type="PANTHER" id="PTHR24356:SF1">
    <property type="entry name" value="SERINE_THREONINE-PROTEIN KINASE GREATWALL"/>
    <property type="match status" value="1"/>
</dbReference>
<dbReference type="PROSITE" id="PS00108">
    <property type="entry name" value="PROTEIN_KINASE_ST"/>
    <property type="match status" value="1"/>
</dbReference>
<evidence type="ECO:0000256" key="4">
    <source>
        <dbReference type="ARBA" id="ARBA00022679"/>
    </source>
</evidence>
<comment type="catalytic activity">
    <reaction evidence="10">
        <text>L-seryl-[protein] + ATP = O-phospho-L-seryl-[protein] + ADP + H(+)</text>
        <dbReference type="Rhea" id="RHEA:17989"/>
        <dbReference type="Rhea" id="RHEA-COMP:9863"/>
        <dbReference type="Rhea" id="RHEA-COMP:11604"/>
        <dbReference type="ChEBI" id="CHEBI:15378"/>
        <dbReference type="ChEBI" id="CHEBI:29999"/>
        <dbReference type="ChEBI" id="CHEBI:30616"/>
        <dbReference type="ChEBI" id="CHEBI:83421"/>
        <dbReference type="ChEBI" id="CHEBI:456216"/>
        <dbReference type="EC" id="2.7.11.1"/>
    </reaction>
</comment>
<feature type="domain" description="Protein kinase" evidence="11">
    <location>
        <begin position="1"/>
        <end position="88"/>
    </location>
</feature>